<dbReference type="EMBL" id="JAAIYO010000002">
    <property type="protein sequence ID" value="MBE4748169.1"/>
    <property type="molecule type" value="Genomic_DNA"/>
</dbReference>
<sequence>MDATHAAQPREVLQRWMRLLTLRHQHQHVSVLIHTATESDLVDLDVAREAACLLARIEARELEEFLALERALERVSPEDASCREACGEGLGPAPRCAPGCTARAR</sequence>
<dbReference type="Proteomes" id="UP001516472">
    <property type="component" value="Unassembled WGS sequence"/>
</dbReference>
<evidence type="ECO:0000313" key="2">
    <source>
        <dbReference type="Proteomes" id="UP001516472"/>
    </source>
</evidence>
<gene>
    <name evidence="1" type="ORF">G4177_08240</name>
</gene>
<reference evidence="1 2" key="1">
    <citation type="submission" date="2020-02" db="EMBL/GenBank/DDBJ databases">
        <authorList>
            <person name="Babadi Z.K."/>
            <person name="Risdian C."/>
            <person name="Ebrahimipour G.H."/>
            <person name="Wink J."/>
        </authorList>
    </citation>
    <scope>NUCLEOTIDE SEQUENCE [LARGE SCALE GENOMIC DNA]</scope>
    <source>
        <strain evidence="1 2">ZKHCc1 1396</strain>
    </source>
</reference>
<organism evidence="1 2">
    <name type="scientific">Corallococcus soli</name>
    <dbReference type="NCBI Taxonomy" id="2710757"/>
    <lineage>
        <taxon>Bacteria</taxon>
        <taxon>Pseudomonadati</taxon>
        <taxon>Myxococcota</taxon>
        <taxon>Myxococcia</taxon>
        <taxon>Myxococcales</taxon>
        <taxon>Cystobacterineae</taxon>
        <taxon>Myxococcaceae</taxon>
        <taxon>Corallococcus</taxon>
    </lineage>
</organism>
<accession>A0ABR9PJU8</accession>
<evidence type="ECO:0000313" key="1">
    <source>
        <dbReference type="EMBL" id="MBE4748169.1"/>
    </source>
</evidence>
<name>A0ABR9PJU8_9BACT</name>
<keyword evidence="2" id="KW-1185">Reference proteome</keyword>
<comment type="caution">
    <text evidence="1">The sequence shown here is derived from an EMBL/GenBank/DDBJ whole genome shotgun (WGS) entry which is preliminary data.</text>
</comment>
<proteinExistence type="predicted"/>
<dbReference type="RefSeq" id="WP_193347606.1">
    <property type="nucleotide sequence ID" value="NZ_CBCSIP010000069.1"/>
</dbReference>
<protein>
    <submittedName>
        <fullName evidence="1">Uncharacterized protein</fullName>
    </submittedName>
</protein>